<organism evidence="2 3">
    <name type="scientific">Canariomyces notabilis</name>
    <dbReference type="NCBI Taxonomy" id="2074819"/>
    <lineage>
        <taxon>Eukaryota</taxon>
        <taxon>Fungi</taxon>
        <taxon>Dikarya</taxon>
        <taxon>Ascomycota</taxon>
        <taxon>Pezizomycotina</taxon>
        <taxon>Sordariomycetes</taxon>
        <taxon>Sordariomycetidae</taxon>
        <taxon>Sordariales</taxon>
        <taxon>Chaetomiaceae</taxon>
        <taxon>Canariomyces</taxon>
    </lineage>
</organism>
<dbReference type="EMBL" id="MU853335">
    <property type="protein sequence ID" value="KAK4115404.1"/>
    <property type="molecule type" value="Genomic_DNA"/>
</dbReference>
<feature type="region of interest" description="Disordered" evidence="1">
    <location>
        <begin position="1"/>
        <end position="45"/>
    </location>
</feature>
<dbReference type="Proteomes" id="UP001302812">
    <property type="component" value="Unassembled WGS sequence"/>
</dbReference>
<dbReference type="GeneID" id="89938778"/>
<feature type="compositionally biased region" description="Basic and acidic residues" evidence="1">
    <location>
        <begin position="26"/>
        <end position="40"/>
    </location>
</feature>
<proteinExistence type="predicted"/>
<evidence type="ECO:0000256" key="1">
    <source>
        <dbReference type="SAM" id="MobiDB-lite"/>
    </source>
</evidence>
<reference evidence="2" key="1">
    <citation type="journal article" date="2023" name="Mol. Phylogenet. Evol.">
        <title>Genome-scale phylogeny and comparative genomics of the fungal order Sordariales.</title>
        <authorList>
            <person name="Hensen N."/>
            <person name="Bonometti L."/>
            <person name="Westerberg I."/>
            <person name="Brannstrom I.O."/>
            <person name="Guillou S."/>
            <person name="Cros-Aarteil S."/>
            <person name="Calhoun S."/>
            <person name="Haridas S."/>
            <person name="Kuo A."/>
            <person name="Mondo S."/>
            <person name="Pangilinan J."/>
            <person name="Riley R."/>
            <person name="LaButti K."/>
            <person name="Andreopoulos B."/>
            <person name="Lipzen A."/>
            <person name="Chen C."/>
            <person name="Yan M."/>
            <person name="Daum C."/>
            <person name="Ng V."/>
            <person name="Clum A."/>
            <person name="Steindorff A."/>
            <person name="Ohm R.A."/>
            <person name="Martin F."/>
            <person name="Silar P."/>
            <person name="Natvig D.O."/>
            <person name="Lalanne C."/>
            <person name="Gautier V."/>
            <person name="Ament-Velasquez S.L."/>
            <person name="Kruys A."/>
            <person name="Hutchinson M.I."/>
            <person name="Powell A.J."/>
            <person name="Barry K."/>
            <person name="Miller A.N."/>
            <person name="Grigoriev I.V."/>
            <person name="Debuchy R."/>
            <person name="Gladieux P."/>
            <person name="Hiltunen Thoren M."/>
            <person name="Johannesson H."/>
        </authorList>
    </citation>
    <scope>NUCLEOTIDE SEQUENCE</scope>
    <source>
        <strain evidence="2">CBS 508.74</strain>
    </source>
</reference>
<sequence>MLSAQCQPRQYTRPVRRMDPGINPAERFRDGEEETAHRETMVSAEAPVPHWPLGSVW</sequence>
<accession>A0AAN6YWE2</accession>
<comment type="caution">
    <text evidence="2">The sequence shown here is derived from an EMBL/GenBank/DDBJ whole genome shotgun (WGS) entry which is preliminary data.</text>
</comment>
<keyword evidence="3" id="KW-1185">Reference proteome</keyword>
<gene>
    <name evidence="2" type="ORF">N656DRAFT_776527</name>
</gene>
<dbReference type="AlphaFoldDB" id="A0AAN6YWE2"/>
<dbReference type="RefSeq" id="XP_064672974.1">
    <property type="nucleotide sequence ID" value="XM_064814653.1"/>
</dbReference>
<evidence type="ECO:0000313" key="2">
    <source>
        <dbReference type="EMBL" id="KAK4115404.1"/>
    </source>
</evidence>
<name>A0AAN6YWE2_9PEZI</name>
<protein>
    <submittedName>
        <fullName evidence="2">Uncharacterized protein</fullName>
    </submittedName>
</protein>
<feature type="compositionally biased region" description="Polar residues" evidence="1">
    <location>
        <begin position="1"/>
        <end position="10"/>
    </location>
</feature>
<evidence type="ECO:0000313" key="3">
    <source>
        <dbReference type="Proteomes" id="UP001302812"/>
    </source>
</evidence>
<reference evidence="2" key="2">
    <citation type="submission" date="2023-05" db="EMBL/GenBank/DDBJ databases">
        <authorList>
            <consortium name="Lawrence Berkeley National Laboratory"/>
            <person name="Steindorff A."/>
            <person name="Hensen N."/>
            <person name="Bonometti L."/>
            <person name="Westerberg I."/>
            <person name="Brannstrom I.O."/>
            <person name="Guillou S."/>
            <person name="Cros-Aarteil S."/>
            <person name="Calhoun S."/>
            <person name="Haridas S."/>
            <person name="Kuo A."/>
            <person name="Mondo S."/>
            <person name="Pangilinan J."/>
            <person name="Riley R."/>
            <person name="Labutti K."/>
            <person name="Andreopoulos B."/>
            <person name="Lipzen A."/>
            <person name="Chen C."/>
            <person name="Yanf M."/>
            <person name="Daum C."/>
            <person name="Ng V."/>
            <person name="Clum A."/>
            <person name="Ohm R."/>
            <person name="Martin F."/>
            <person name="Silar P."/>
            <person name="Natvig D."/>
            <person name="Lalanne C."/>
            <person name="Gautier V."/>
            <person name="Ament-Velasquez S.L."/>
            <person name="Kruys A."/>
            <person name="Hutchinson M.I."/>
            <person name="Powell A.J."/>
            <person name="Barry K."/>
            <person name="Miller A.N."/>
            <person name="Grigoriev I.V."/>
            <person name="Debuchy R."/>
            <person name="Gladieux P."/>
            <person name="Thoren M.H."/>
            <person name="Johannesson H."/>
        </authorList>
    </citation>
    <scope>NUCLEOTIDE SEQUENCE</scope>
    <source>
        <strain evidence="2">CBS 508.74</strain>
    </source>
</reference>